<feature type="compositionally biased region" description="Polar residues" evidence="1">
    <location>
        <begin position="45"/>
        <end position="58"/>
    </location>
</feature>
<feature type="compositionally biased region" description="Acidic residues" evidence="1">
    <location>
        <begin position="145"/>
        <end position="160"/>
    </location>
</feature>
<comment type="caution">
    <text evidence="2">The sequence shown here is derived from an EMBL/GenBank/DDBJ whole genome shotgun (WGS) entry which is preliminary data.</text>
</comment>
<feature type="compositionally biased region" description="Basic and acidic residues" evidence="1">
    <location>
        <begin position="127"/>
        <end position="144"/>
    </location>
</feature>
<protein>
    <submittedName>
        <fullName evidence="2">Uncharacterized protein</fullName>
    </submittedName>
</protein>
<dbReference type="KEGG" id="chig:CH63R_05158"/>
<dbReference type="VEuPathDB" id="FungiDB:CH63R_05158"/>
<feature type="compositionally biased region" description="Basic and acidic residues" evidence="1">
    <location>
        <begin position="90"/>
        <end position="115"/>
    </location>
</feature>
<dbReference type="Proteomes" id="UP000092177">
    <property type="component" value="Chromosome 3"/>
</dbReference>
<feature type="compositionally biased region" description="Basic and acidic residues" evidence="1">
    <location>
        <begin position="59"/>
        <end position="74"/>
    </location>
</feature>
<evidence type="ECO:0000256" key="1">
    <source>
        <dbReference type="SAM" id="MobiDB-lite"/>
    </source>
</evidence>
<dbReference type="RefSeq" id="XP_018161379.1">
    <property type="nucleotide sequence ID" value="XM_018300133.1"/>
</dbReference>
<organism evidence="2 3">
    <name type="scientific">Colletotrichum higginsianum (strain IMI 349063)</name>
    <name type="common">Crucifer anthracnose fungus</name>
    <dbReference type="NCBI Taxonomy" id="759273"/>
    <lineage>
        <taxon>Eukaryota</taxon>
        <taxon>Fungi</taxon>
        <taxon>Dikarya</taxon>
        <taxon>Ascomycota</taxon>
        <taxon>Pezizomycotina</taxon>
        <taxon>Sordariomycetes</taxon>
        <taxon>Hypocreomycetidae</taxon>
        <taxon>Glomerellales</taxon>
        <taxon>Glomerellaceae</taxon>
        <taxon>Colletotrichum</taxon>
        <taxon>Colletotrichum destructivum species complex</taxon>
    </lineage>
</organism>
<accession>A0A1B7YLK2</accession>
<dbReference type="GeneID" id="28864240"/>
<dbReference type="EMBL" id="LTAN01000003">
    <property type="protein sequence ID" value="OBR12862.1"/>
    <property type="molecule type" value="Genomic_DNA"/>
</dbReference>
<sequence length="304" mass="33387">MPGPPDQTGWEAEDSLVKTRPGRPLISSSPKSNKKRPSLALNGPDSVSSAAAQSNQEQHSLDRREKPVVHHRPADQPIPLPPRRQIGRVLDPDHPRDGDEREDDGLRGEAGEAQRARLRPGAQHRAGLRDGGGDGEDRRERQDEEVRDGDERDEEEDEVDCRDGASVAPSVVSFRRVTEGVEESFFRRGWSAAPLSRAPSHAERKRGHLLCNSQGQGRKPDDGELSKVEPVARRGRVVDKDVRAREAVVVDMEEQADGELLGGADQVEEEVVQREAVAVALFPDPVVLREVGGRGQHVQHPGTL</sequence>
<keyword evidence="3" id="KW-1185">Reference proteome</keyword>
<name>A0A1B7YLK2_COLHI</name>
<proteinExistence type="predicted"/>
<dbReference type="AlphaFoldDB" id="A0A1B7YLK2"/>
<evidence type="ECO:0000313" key="3">
    <source>
        <dbReference type="Proteomes" id="UP000092177"/>
    </source>
</evidence>
<feature type="region of interest" description="Disordered" evidence="1">
    <location>
        <begin position="1"/>
        <end position="170"/>
    </location>
</feature>
<feature type="compositionally biased region" description="Basic and acidic residues" evidence="1">
    <location>
        <begin position="218"/>
        <end position="230"/>
    </location>
</feature>
<feature type="region of interest" description="Disordered" evidence="1">
    <location>
        <begin position="210"/>
        <end position="230"/>
    </location>
</feature>
<gene>
    <name evidence="2" type="ORF">CH63R_05158</name>
</gene>
<evidence type="ECO:0000313" key="2">
    <source>
        <dbReference type="EMBL" id="OBR12862.1"/>
    </source>
</evidence>
<reference evidence="3" key="1">
    <citation type="journal article" date="2017" name="BMC Genomics">
        <title>Gapless genome assembly of Colletotrichum higginsianum reveals chromosome structure and association of transposable elements with secondary metabolite gene clusters.</title>
        <authorList>
            <person name="Dallery J.-F."/>
            <person name="Lapalu N."/>
            <person name="Zampounis A."/>
            <person name="Pigne S."/>
            <person name="Luyten I."/>
            <person name="Amselem J."/>
            <person name="Wittenberg A.H.J."/>
            <person name="Zhou S."/>
            <person name="de Queiroz M.V."/>
            <person name="Robin G.P."/>
            <person name="Auger A."/>
            <person name="Hainaut M."/>
            <person name="Henrissat B."/>
            <person name="Kim K.-T."/>
            <person name="Lee Y.-H."/>
            <person name="Lespinet O."/>
            <person name="Schwartz D.C."/>
            <person name="Thon M.R."/>
            <person name="O'Connell R.J."/>
        </authorList>
    </citation>
    <scope>NUCLEOTIDE SEQUENCE [LARGE SCALE GENOMIC DNA]</scope>
    <source>
        <strain evidence="3">IMI 349063</strain>
    </source>
</reference>